<evidence type="ECO:0000256" key="5">
    <source>
        <dbReference type="PROSITE-ProRule" id="PRU00169"/>
    </source>
</evidence>
<dbReference type="Proteomes" id="UP000767854">
    <property type="component" value="Unassembled WGS sequence"/>
</dbReference>
<dbReference type="InterPro" id="IPR013972">
    <property type="entry name" value="YcbB"/>
</dbReference>
<dbReference type="SUPFAM" id="SSF52172">
    <property type="entry name" value="CheY-like"/>
    <property type="match status" value="1"/>
</dbReference>
<accession>A0ABS2MT35</accession>
<evidence type="ECO:0000256" key="3">
    <source>
        <dbReference type="ARBA" id="ARBA00023012"/>
    </source>
</evidence>
<dbReference type="Pfam" id="PF08664">
    <property type="entry name" value="YcbB"/>
    <property type="match status" value="1"/>
</dbReference>
<comment type="caution">
    <text evidence="7">The sequence shown here is derived from an EMBL/GenBank/DDBJ whole genome shotgun (WGS) entry which is preliminary data.</text>
</comment>
<evidence type="ECO:0000259" key="6">
    <source>
        <dbReference type="PROSITE" id="PS50110"/>
    </source>
</evidence>
<organism evidence="7 8">
    <name type="scientific">Fusibacter tunisiensis</name>
    <dbReference type="NCBI Taxonomy" id="1008308"/>
    <lineage>
        <taxon>Bacteria</taxon>
        <taxon>Bacillati</taxon>
        <taxon>Bacillota</taxon>
        <taxon>Clostridia</taxon>
        <taxon>Eubacteriales</taxon>
        <taxon>Eubacteriales Family XII. Incertae Sedis</taxon>
        <taxon>Fusibacter</taxon>
    </lineage>
</organism>
<evidence type="ECO:0000256" key="4">
    <source>
        <dbReference type="ARBA" id="ARBA00024867"/>
    </source>
</evidence>
<dbReference type="InterPro" id="IPR011006">
    <property type="entry name" value="CheY-like_superfamily"/>
</dbReference>
<comment type="function">
    <text evidence="4">May play the central regulatory role in sporulation. It may be an element of the effector pathway responsible for the activation of sporulation genes in response to nutritional stress. Spo0A may act in concert with spo0H (a sigma factor) to control the expression of some genes that are critical to the sporulation process.</text>
</comment>
<dbReference type="SMART" id="SM00448">
    <property type="entry name" value="REC"/>
    <property type="match status" value="1"/>
</dbReference>
<name>A0ABS2MT35_9FIRM</name>
<keyword evidence="2 5" id="KW-0597">Phosphoprotein</keyword>
<evidence type="ECO:0000313" key="8">
    <source>
        <dbReference type="Proteomes" id="UP000767854"/>
    </source>
</evidence>
<keyword evidence="3" id="KW-0902">Two-component regulatory system</keyword>
<dbReference type="EMBL" id="JAFBDT010000022">
    <property type="protein sequence ID" value="MBM7562567.1"/>
    <property type="molecule type" value="Genomic_DNA"/>
</dbReference>
<dbReference type="RefSeq" id="WP_204664996.1">
    <property type="nucleotide sequence ID" value="NZ_JAFBDT010000022.1"/>
</dbReference>
<protein>
    <recommendedName>
        <fullName evidence="1">Stage 0 sporulation protein A homolog</fullName>
    </recommendedName>
</protein>
<proteinExistence type="predicted"/>
<keyword evidence="8" id="KW-1185">Reference proteome</keyword>
<reference evidence="7 8" key="1">
    <citation type="submission" date="2021-01" db="EMBL/GenBank/DDBJ databases">
        <title>Genomic Encyclopedia of Type Strains, Phase IV (KMG-IV): sequencing the most valuable type-strain genomes for metagenomic binning, comparative biology and taxonomic classification.</title>
        <authorList>
            <person name="Goeker M."/>
        </authorList>
    </citation>
    <scope>NUCLEOTIDE SEQUENCE [LARGE SCALE GENOMIC DNA]</scope>
    <source>
        <strain evidence="7 8">DSM 24436</strain>
    </source>
</reference>
<dbReference type="Gene3D" id="3.40.50.2300">
    <property type="match status" value="1"/>
</dbReference>
<sequence>MNYNFYIVDDDKSIVSMLSRIIVNQNLGDVVGKAYDGEQAIQEIPDLKPDIVLVDLLLPNIDGITLVSRLKLIVPDIPVVMISEVYAKEMVSKAYSNGVEFFMNKPINVIEVINVIKRIDEKIQMKKIIHNFHNAFKSIEAYGGIDQTQEEKTNQKKSDRMRALLKELGLVGESGSRDLTHIIEFIIENKATNHIHASNYKLSDFYMYLSSKYEKEYGENVNEKTIEQRIRRTVGQALENMAEFGLEDYENLVFQKYASLLFEFKEVRREMDYIKGNSSNRGKINIKKFIIGIVNEVENKQI</sequence>
<feature type="domain" description="Response regulatory" evidence="6">
    <location>
        <begin position="4"/>
        <end position="120"/>
    </location>
</feature>
<dbReference type="PANTHER" id="PTHR44591">
    <property type="entry name" value="STRESS RESPONSE REGULATOR PROTEIN 1"/>
    <property type="match status" value="1"/>
</dbReference>
<dbReference type="Pfam" id="PF00072">
    <property type="entry name" value="Response_reg"/>
    <property type="match status" value="1"/>
</dbReference>
<feature type="modified residue" description="4-aspartylphosphate" evidence="5">
    <location>
        <position position="55"/>
    </location>
</feature>
<evidence type="ECO:0000256" key="1">
    <source>
        <dbReference type="ARBA" id="ARBA00018672"/>
    </source>
</evidence>
<dbReference type="InterPro" id="IPR001789">
    <property type="entry name" value="Sig_transdc_resp-reg_receiver"/>
</dbReference>
<gene>
    <name evidence="7" type="ORF">JOC49_002128</name>
</gene>
<evidence type="ECO:0000256" key="2">
    <source>
        <dbReference type="ARBA" id="ARBA00022553"/>
    </source>
</evidence>
<dbReference type="PROSITE" id="PS50110">
    <property type="entry name" value="RESPONSE_REGULATORY"/>
    <property type="match status" value="1"/>
</dbReference>
<dbReference type="InterPro" id="IPR050595">
    <property type="entry name" value="Bact_response_regulator"/>
</dbReference>
<evidence type="ECO:0000313" key="7">
    <source>
        <dbReference type="EMBL" id="MBM7562567.1"/>
    </source>
</evidence>
<dbReference type="PANTHER" id="PTHR44591:SF14">
    <property type="entry name" value="PROTEIN PILG"/>
    <property type="match status" value="1"/>
</dbReference>